<gene>
    <name evidence="3" type="ORF">A2785_03505</name>
</gene>
<dbReference type="AlphaFoldDB" id="A0A1G1VN26"/>
<protein>
    <recommendedName>
        <fullName evidence="5">DUF1003 domain-containing protein</fullName>
    </recommendedName>
</protein>
<keyword evidence="2" id="KW-1133">Transmembrane helix</keyword>
<organism evidence="3 4">
    <name type="scientific">Candidatus Chisholmbacteria bacterium RIFCSPHIGHO2_01_FULL_49_18</name>
    <dbReference type="NCBI Taxonomy" id="1797590"/>
    <lineage>
        <taxon>Bacteria</taxon>
        <taxon>Candidatus Chisholmiibacteriota</taxon>
    </lineage>
</organism>
<feature type="transmembrane region" description="Helical" evidence="2">
    <location>
        <begin position="21"/>
        <end position="37"/>
    </location>
</feature>
<feature type="transmembrane region" description="Helical" evidence="2">
    <location>
        <begin position="43"/>
        <end position="63"/>
    </location>
</feature>
<proteinExistence type="predicted"/>
<keyword evidence="1" id="KW-0175">Coiled coil</keyword>
<evidence type="ECO:0000256" key="1">
    <source>
        <dbReference type="SAM" id="Coils"/>
    </source>
</evidence>
<evidence type="ECO:0008006" key="5">
    <source>
        <dbReference type="Google" id="ProtNLM"/>
    </source>
</evidence>
<evidence type="ECO:0000313" key="4">
    <source>
        <dbReference type="Proteomes" id="UP000179069"/>
    </source>
</evidence>
<comment type="caution">
    <text evidence="3">The sequence shown here is derived from an EMBL/GenBank/DDBJ whole genome shotgun (WGS) entry which is preliminary data.</text>
</comment>
<dbReference type="EMBL" id="MHCI01000009">
    <property type="protein sequence ID" value="OGY16806.1"/>
    <property type="molecule type" value="Genomic_DNA"/>
</dbReference>
<feature type="coiled-coil region" evidence="1">
    <location>
        <begin position="72"/>
        <end position="119"/>
    </location>
</feature>
<sequence>MDQRPFLLRLTKAIAKFIGSWWGVFAHTLWFAFWLMLDFSVERLSFWVSLEAIFIGIFLLMAANQAEIERDRMEARDRSREMQNVKEDLELDRREEHELREIKEMLAAVQRDLNELKGKLKNQNG</sequence>
<dbReference type="Proteomes" id="UP000179069">
    <property type="component" value="Unassembled WGS sequence"/>
</dbReference>
<evidence type="ECO:0000256" key="2">
    <source>
        <dbReference type="SAM" id="Phobius"/>
    </source>
</evidence>
<reference evidence="3 4" key="1">
    <citation type="journal article" date="2016" name="Nat. Commun.">
        <title>Thousands of microbial genomes shed light on interconnected biogeochemical processes in an aquifer system.</title>
        <authorList>
            <person name="Anantharaman K."/>
            <person name="Brown C.T."/>
            <person name="Hug L.A."/>
            <person name="Sharon I."/>
            <person name="Castelle C.J."/>
            <person name="Probst A.J."/>
            <person name="Thomas B.C."/>
            <person name="Singh A."/>
            <person name="Wilkins M.J."/>
            <person name="Karaoz U."/>
            <person name="Brodie E.L."/>
            <person name="Williams K.H."/>
            <person name="Hubbard S.S."/>
            <person name="Banfield J.F."/>
        </authorList>
    </citation>
    <scope>NUCLEOTIDE SEQUENCE [LARGE SCALE GENOMIC DNA]</scope>
</reference>
<keyword evidence="2" id="KW-0472">Membrane</keyword>
<evidence type="ECO:0000313" key="3">
    <source>
        <dbReference type="EMBL" id="OGY16806.1"/>
    </source>
</evidence>
<keyword evidence="2" id="KW-0812">Transmembrane</keyword>
<name>A0A1G1VN26_9BACT</name>
<accession>A0A1G1VN26</accession>